<evidence type="ECO:0000313" key="1">
    <source>
        <dbReference type="EMBL" id="RMZ97167.1"/>
    </source>
</evidence>
<sequence>MKFPSKKFDLTLMKNFWYYEIQMQIEHKFFLYDEFKLNSSTKKEFLFNFLSLTKNIYKFMIASLDLILYRDKTSLNERDLLDLFQHLLNKTHVSDIQTYCLIKKKEWD</sequence>
<organism evidence="1 2">
    <name type="scientific">Brachionus plicatilis</name>
    <name type="common">Marine rotifer</name>
    <name type="synonym">Brachionus muelleri</name>
    <dbReference type="NCBI Taxonomy" id="10195"/>
    <lineage>
        <taxon>Eukaryota</taxon>
        <taxon>Metazoa</taxon>
        <taxon>Spiralia</taxon>
        <taxon>Gnathifera</taxon>
        <taxon>Rotifera</taxon>
        <taxon>Eurotatoria</taxon>
        <taxon>Monogononta</taxon>
        <taxon>Pseudotrocha</taxon>
        <taxon>Ploima</taxon>
        <taxon>Brachionidae</taxon>
        <taxon>Brachionus</taxon>
    </lineage>
</organism>
<proteinExistence type="predicted"/>
<gene>
    <name evidence="1" type="ORF">BpHYR1_001376</name>
</gene>
<keyword evidence="2" id="KW-1185">Reference proteome</keyword>
<dbReference type="AlphaFoldDB" id="A0A3M7PEQ1"/>
<comment type="caution">
    <text evidence="1">The sequence shown here is derived from an EMBL/GenBank/DDBJ whole genome shotgun (WGS) entry which is preliminary data.</text>
</comment>
<protein>
    <submittedName>
        <fullName evidence="1">Uncharacterized protein</fullName>
    </submittedName>
</protein>
<name>A0A3M7PEQ1_BRAPC</name>
<dbReference type="EMBL" id="REGN01011580">
    <property type="protein sequence ID" value="RMZ97167.1"/>
    <property type="molecule type" value="Genomic_DNA"/>
</dbReference>
<accession>A0A3M7PEQ1</accession>
<reference evidence="1 2" key="1">
    <citation type="journal article" date="2018" name="Sci. Rep.">
        <title>Genomic signatures of local adaptation to the degree of environmental predictability in rotifers.</title>
        <authorList>
            <person name="Franch-Gras L."/>
            <person name="Hahn C."/>
            <person name="Garcia-Roger E.M."/>
            <person name="Carmona M.J."/>
            <person name="Serra M."/>
            <person name="Gomez A."/>
        </authorList>
    </citation>
    <scope>NUCLEOTIDE SEQUENCE [LARGE SCALE GENOMIC DNA]</scope>
    <source>
        <strain evidence="1">HYR1</strain>
    </source>
</reference>
<dbReference type="Proteomes" id="UP000276133">
    <property type="component" value="Unassembled WGS sequence"/>
</dbReference>
<evidence type="ECO:0000313" key="2">
    <source>
        <dbReference type="Proteomes" id="UP000276133"/>
    </source>
</evidence>